<evidence type="ECO:0000313" key="6">
    <source>
        <dbReference type="EMBL" id="KGM32706.1"/>
    </source>
</evidence>
<dbReference type="Proteomes" id="UP000029995">
    <property type="component" value="Unassembled WGS sequence"/>
</dbReference>
<dbReference type="InterPro" id="IPR036388">
    <property type="entry name" value="WH-like_DNA-bd_sf"/>
</dbReference>
<dbReference type="CDD" id="cd08422">
    <property type="entry name" value="PBP2_CrgA_like"/>
    <property type="match status" value="1"/>
</dbReference>
<evidence type="ECO:0000256" key="3">
    <source>
        <dbReference type="ARBA" id="ARBA00023125"/>
    </source>
</evidence>
<dbReference type="PROSITE" id="PS50931">
    <property type="entry name" value="HTH_LYSR"/>
    <property type="match status" value="1"/>
</dbReference>
<feature type="domain" description="HTH lysR-type" evidence="5">
    <location>
        <begin position="1"/>
        <end position="59"/>
    </location>
</feature>
<evidence type="ECO:0000259" key="5">
    <source>
        <dbReference type="PROSITE" id="PS50931"/>
    </source>
</evidence>
<dbReference type="InterPro" id="IPR005119">
    <property type="entry name" value="LysR_subst-bd"/>
</dbReference>
<sequence length="296" mass="33119">MDHMVALRVFRTVVEQGSFALAGKMLQLSPAAVSKNIGELERHVQARLLNRTTRRMSLTEAGSIYYQQVRRILDDIADADRSLGALQNTPSGLLRVSAPVSLTLLTLSPMIPAFLARHPELSLDLNLDDRRVDIVKEGYDVAIRGSDRLEESSLVARRLMTLDHVICASPDYFSRRGQPQRPEDLRGHDCVQFTLSDHADDWEFRRGGEVVRVPVDGRYKVGSGLAVRDALRAGFGLSLTPRRYVAEDIARGTLATALHDWSKVETSIYAVYPSRRYLVPKVRAFVDFVVDVFAEA</sequence>
<gene>
    <name evidence="6" type="ORF">P409_19845</name>
</gene>
<dbReference type="AlphaFoldDB" id="A0A0A0D1V0"/>
<evidence type="ECO:0000256" key="1">
    <source>
        <dbReference type="ARBA" id="ARBA00009437"/>
    </source>
</evidence>
<keyword evidence="4" id="KW-0804">Transcription</keyword>
<dbReference type="GO" id="GO:0003700">
    <property type="term" value="F:DNA-binding transcription factor activity"/>
    <property type="evidence" value="ECO:0007669"/>
    <property type="project" value="InterPro"/>
</dbReference>
<dbReference type="SUPFAM" id="SSF53850">
    <property type="entry name" value="Periplasmic binding protein-like II"/>
    <property type="match status" value="1"/>
</dbReference>
<dbReference type="FunFam" id="3.40.190.290:FF:000001">
    <property type="entry name" value="Transcriptional regulator, LysR family"/>
    <property type="match status" value="1"/>
</dbReference>
<dbReference type="Gene3D" id="1.10.10.10">
    <property type="entry name" value="Winged helix-like DNA-binding domain superfamily/Winged helix DNA-binding domain"/>
    <property type="match status" value="1"/>
</dbReference>
<dbReference type="OrthoDB" id="9812435at2"/>
<dbReference type="EMBL" id="JANX01000275">
    <property type="protein sequence ID" value="KGM32706.1"/>
    <property type="molecule type" value="Genomic_DNA"/>
</dbReference>
<dbReference type="InterPro" id="IPR000847">
    <property type="entry name" value="LysR_HTH_N"/>
</dbReference>
<dbReference type="InterPro" id="IPR058163">
    <property type="entry name" value="LysR-type_TF_proteobact-type"/>
</dbReference>
<dbReference type="PANTHER" id="PTHR30537">
    <property type="entry name" value="HTH-TYPE TRANSCRIPTIONAL REGULATOR"/>
    <property type="match status" value="1"/>
</dbReference>
<dbReference type="Pfam" id="PF00126">
    <property type="entry name" value="HTH_1"/>
    <property type="match status" value="1"/>
</dbReference>
<dbReference type="GO" id="GO:0043565">
    <property type="term" value="F:sequence-specific DNA binding"/>
    <property type="evidence" value="ECO:0007669"/>
    <property type="project" value="TreeGrafter"/>
</dbReference>
<dbReference type="Gene3D" id="3.40.190.290">
    <property type="match status" value="1"/>
</dbReference>
<dbReference type="GO" id="GO:0006351">
    <property type="term" value="P:DNA-templated transcription"/>
    <property type="evidence" value="ECO:0007669"/>
    <property type="project" value="TreeGrafter"/>
</dbReference>
<protein>
    <submittedName>
        <fullName evidence="6">Transcriptional regulator</fullName>
    </submittedName>
</protein>
<proteinExistence type="inferred from homology"/>
<dbReference type="FunFam" id="1.10.10.10:FF:000001">
    <property type="entry name" value="LysR family transcriptional regulator"/>
    <property type="match status" value="1"/>
</dbReference>
<organism evidence="6 7">
    <name type="scientific">Inquilinus limosus MP06</name>
    <dbReference type="NCBI Taxonomy" id="1398085"/>
    <lineage>
        <taxon>Bacteria</taxon>
        <taxon>Pseudomonadati</taxon>
        <taxon>Pseudomonadota</taxon>
        <taxon>Alphaproteobacteria</taxon>
        <taxon>Rhodospirillales</taxon>
        <taxon>Rhodospirillaceae</taxon>
        <taxon>Inquilinus</taxon>
    </lineage>
</organism>
<keyword evidence="2" id="KW-0805">Transcription regulation</keyword>
<dbReference type="SUPFAM" id="SSF46785">
    <property type="entry name" value="Winged helix' DNA-binding domain"/>
    <property type="match status" value="1"/>
</dbReference>
<accession>A0A0A0D1V0</accession>
<name>A0A0A0D1V0_9PROT</name>
<evidence type="ECO:0000256" key="4">
    <source>
        <dbReference type="ARBA" id="ARBA00023163"/>
    </source>
</evidence>
<keyword evidence="3" id="KW-0238">DNA-binding</keyword>
<dbReference type="Pfam" id="PF03466">
    <property type="entry name" value="LysR_substrate"/>
    <property type="match status" value="1"/>
</dbReference>
<reference evidence="6 7" key="1">
    <citation type="submission" date="2014-01" db="EMBL/GenBank/DDBJ databases">
        <title>Genome sequence determination for a cystic fibrosis isolate, Inquilinus limosus.</title>
        <authorList>
            <person name="Pino M."/>
            <person name="Di Conza J."/>
            <person name="Gutkind G."/>
        </authorList>
    </citation>
    <scope>NUCLEOTIDE SEQUENCE [LARGE SCALE GENOMIC DNA]</scope>
    <source>
        <strain evidence="6 7">MP06</strain>
    </source>
</reference>
<dbReference type="PANTHER" id="PTHR30537:SF5">
    <property type="entry name" value="HTH-TYPE TRANSCRIPTIONAL ACTIVATOR TTDR-RELATED"/>
    <property type="match status" value="1"/>
</dbReference>
<comment type="caution">
    <text evidence="6">The sequence shown here is derived from an EMBL/GenBank/DDBJ whole genome shotgun (WGS) entry which is preliminary data.</text>
</comment>
<dbReference type="InterPro" id="IPR036390">
    <property type="entry name" value="WH_DNA-bd_sf"/>
</dbReference>
<evidence type="ECO:0000313" key="7">
    <source>
        <dbReference type="Proteomes" id="UP000029995"/>
    </source>
</evidence>
<evidence type="ECO:0000256" key="2">
    <source>
        <dbReference type="ARBA" id="ARBA00023015"/>
    </source>
</evidence>
<comment type="similarity">
    <text evidence="1">Belongs to the LysR transcriptional regulatory family.</text>
</comment>